<dbReference type="EMBL" id="JANIIK010000043">
    <property type="protein sequence ID" value="KAJ3605597.1"/>
    <property type="molecule type" value="Genomic_DNA"/>
</dbReference>
<feature type="compositionally biased region" description="Basic residues" evidence="8">
    <location>
        <begin position="31"/>
        <end position="41"/>
    </location>
</feature>
<dbReference type="GO" id="GO:0048646">
    <property type="term" value="P:anatomical structure formation involved in morphogenesis"/>
    <property type="evidence" value="ECO:0007669"/>
    <property type="project" value="UniProtKB-ARBA"/>
</dbReference>
<dbReference type="SUPFAM" id="SSF47459">
    <property type="entry name" value="HLH, helix-loop-helix DNA-binding domain"/>
    <property type="match status" value="1"/>
</dbReference>
<evidence type="ECO:0000259" key="9">
    <source>
        <dbReference type="PROSITE" id="PS50888"/>
    </source>
</evidence>
<evidence type="ECO:0000256" key="7">
    <source>
        <dbReference type="ARBA" id="ARBA00076520"/>
    </source>
</evidence>
<evidence type="ECO:0000313" key="11">
    <source>
        <dbReference type="Proteomes" id="UP001148018"/>
    </source>
</evidence>
<evidence type="ECO:0000256" key="1">
    <source>
        <dbReference type="ARBA" id="ARBA00004324"/>
    </source>
</evidence>
<evidence type="ECO:0000256" key="3">
    <source>
        <dbReference type="ARBA" id="ARBA00023015"/>
    </source>
</evidence>
<feature type="region of interest" description="Disordered" evidence="8">
    <location>
        <begin position="1"/>
        <end position="109"/>
    </location>
</feature>
<organism evidence="10 11">
    <name type="scientific">Muraenolepis orangiensis</name>
    <name type="common">Patagonian moray cod</name>
    <dbReference type="NCBI Taxonomy" id="630683"/>
    <lineage>
        <taxon>Eukaryota</taxon>
        <taxon>Metazoa</taxon>
        <taxon>Chordata</taxon>
        <taxon>Craniata</taxon>
        <taxon>Vertebrata</taxon>
        <taxon>Euteleostomi</taxon>
        <taxon>Actinopterygii</taxon>
        <taxon>Neopterygii</taxon>
        <taxon>Teleostei</taxon>
        <taxon>Neoteleostei</taxon>
        <taxon>Acanthomorphata</taxon>
        <taxon>Zeiogadaria</taxon>
        <taxon>Gadariae</taxon>
        <taxon>Gadiformes</taxon>
        <taxon>Muraenolepidoidei</taxon>
        <taxon>Muraenolepididae</taxon>
        <taxon>Muraenolepis</taxon>
    </lineage>
</organism>
<comment type="subcellular location">
    <subcellularLocation>
        <location evidence="2">Cytoplasm</location>
    </subcellularLocation>
    <subcellularLocation>
        <location evidence="1">Nucleus speckle</location>
    </subcellularLocation>
</comment>
<dbReference type="GO" id="GO:0045944">
    <property type="term" value="P:positive regulation of transcription by RNA polymerase II"/>
    <property type="evidence" value="ECO:0007669"/>
    <property type="project" value="TreeGrafter"/>
</dbReference>
<dbReference type="PROSITE" id="PS50888">
    <property type="entry name" value="BHLH"/>
    <property type="match status" value="1"/>
</dbReference>
<dbReference type="PANTHER" id="PTHR19290">
    <property type="entry name" value="BASIC HELIX-LOOP-HELIX PROTEIN NEUROGENIN-RELATED"/>
    <property type="match status" value="1"/>
</dbReference>
<dbReference type="GO" id="GO:0070888">
    <property type="term" value="F:E-box binding"/>
    <property type="evidence" value="ECO:0007669"/>
    <property type="project" value="TreeGrafter"/>
</dbReference>
<reference evidence="10" key="1">
    <citation type="submission" date="2022-07" db="EMBL/GenBank/DDBJ databases">
        <title>Chromosome-level genome of Muraenolepis orangiensis.</title>
        <authorList>
            <person name="Kim J."/>
        </authorList>
    </citation>
    <scope>NUCLEOTIDE SEQUENCE</scope>
    <source>
        <strain evidence="10">KU_S4_2022</strain>
        <tissue evidence="10">Muscle</tissue>
    </source>
</reference>
<dbReference type="GO" id="GO:0005737">
    <property type="term" value="C:cytoplasm"/>
    <property type="evidence" value="ECO:0007669"/>
    <property type="project" value="UniProtKB-SubCell"/>
</dbReference>
<feature type="compositionally biased region" description="Low complexity" evidence="8">
    <location>
        <begin position="140"/>
        <end position="151"/>
    </location>
</feature>
<dbReference type="CDD" id="cd11421">
    <property type="entry name" value="bHLH_TS_ATOH8"/>
    <property type="match status" value="1"/>
</dbReference>
<dbReference type="SUPFAM" id="SSF141571">
    <property type="entry name" value="Pentapeptide repeat-like"/>
    <property type="match status" value="1"/>
</dbReference>
<dbReference type="Proteomes" id="UP001148018">
    <property type="component" value="Unassembled WGS sequence"/>
</dbReference>
<evidence type="ECO:0000256" key="2">
    <source>
        <dbReference type="ARBA" id="ARBA00004496"/>
    </source>
</evidence>
<feature type="compositionally biased region" description="Polar residues" evidence="8">
    <location>
        <begin position="10"/>
        <end position="19"/>
    </location>
</feature>
<dbReference type="GO" id="GO:0046983">
    <property type="term" value="F:protein dimerization activity"/>
    <property type="evidence" value="ECO:0007669"/>
    <property type="project" value="InterPro"/>
</dbReference>
<dbReference type="PANTHER" id="PTHR19290:SF102">
    <property type="entry name" value="TRANSCRIPTION FACTOR ATOH8"/>
    <property type="match status" value="1"/>
</dbReference>
<evidence type="ECO:0000256" key="8">
    <source>
        <dbReference type="SAM" id="MobiDB-lite"/>
    </source>
</evidence>
<dbReference type="GO" id="GO:0003700">
    <property type="term" value="F:DNA-binding transcription factor activity"/>
    <property type="evidence" value="ECO:0007669"/>
    <property type="project" value="InterPro"/>
</dbReference>
<dbReference type="FunFam" id="4.10.280.10:FF:000052">
    <property type="entry name" value="Protein atonal homolog 8"/>
    <property type="match status" value="1"/>
</dbReference>
<keyword evidence="6" id="KW-0539">Nucleus</keyword>
<name>A0A9Q0EJB8_9TELE</name>
<gene>
    <name evidence="10" type="ORF">NHX12_027642</name>
</gene>
<dbReference type="AlphaFoldDB" id="A0A9Q0EJB8"/>
<dbReference type="InterPro" id="IPR001646">
    <property type="entry name" value="5peptide_repeat"/>
</dbReference>
<dbReference type="GO" id="GO:0016607">
    <property type="term" value="C:nuclear speck"/>
    <property type="evidence" value="ECO:0007669"/>
    <property type="project" value="UniProtKB-SubCell"/>
</dbReference>
<keyword evidence="11" id="KW-1185">Reference proteome</keyword>
<evidence type="ECO:0000256" key="4">
    <source>
        <dbReference type="ARBA" id="ARBA00023125"/>
    </source>
</evidence>
<dbReference type="InterPro" id="IPR036638">
    <property type="entry name" value="HLH_DNA-bd_sf"/>
</dbReference>
<evidence type="ECO:0000256" key="5">
    <source>
        <dbReference type="ARBA" id="ARBA00023163"/>
    </source>
</evidence>
<dbReference type="SMART" id="SM00353">
    <property type="entry name" value="HLH"/>
    <property type="match status" value="1"/>
</dbReference>
<dbReference type="Pfam" id="PF00010">
    <property type="entry name" value="HLH"/>
    <property type="match status" value="1"/>
</dbReference>
<dbReference type="InterPro" id="IPR032660">
    <property type="entry name" value="ATOH8_bHLH"/>
</dbReference>
<accession>A0A9Q0EJB8</accession>
<proteinExistence type="predicted"/>
<keyword evidence="5" id="KW-0804">Transcription</keyword>
<feature type="domain" description="BHLH" evidence="9">
    <location>
        <begin position="253"/>
        <end position="305"/>
    </location>
</feature>
<dbReference type="InterPro" id="IPR011598">
    <property type="entry name" value="bHLH_dom"/>
</dbReference>
<keyword evidence="3" id="KW-0805">Transcription regulation</keyword>
<feature type="region of interest" description="Disordered" evidence="8">
    <location>
        <begin position="127"/>
        <end position="250"/>
    </location>
</feature>
<keyword evidence="4" id="KW-0238">DNA-binding</keyword>
<comment type="caution">
    <text evidence="10">The sequence shown here is derived from an EMBL/GenBank/DDBJ whole genome shotgun (WGS) entry which is preliminary data.</text>
</comment>
<evidence type="ECO:0000313" key="10">
    <source>
        <dbReference type="EMBL" id="KAJ3605597.1"/>
    </source>
</evidence>
<dbReference type="InterPro" id="IPR050359">
    <property type="entry name" value="bHLH_transcription_factors"/>
</dbReference>
<evidence type="ECO:0000256" key="6">
    <source>
        <dbReference type="ARBA" id="ARBA00023242"/>
    </source>
</evidence>
<feature type="compositionally biased region" description="Polar residues" evidence="8">
    <location>
        <begin position="90"/>
        <end position="109"/>
    </location>
</feature>
<dbReference type="Gene3D" id="2.160.20.80">
    <property type="entry name" value="E3 ubiquitin-protein ligase SopA"/>
    <property type="match status" value="1"/>
</dbReference>
<feature type="region of interest" description="Disordered" evidence="8">
    <location>
        <begin position="516"/>
        <end position="545"/>
    </location>
</feature>
<dbReference type="OrthoDB" id="10001938at2759"/>
<dbReference type="Gene3D" id="4.10.280.10">
    <property type="entry name" value="Helix-loop-helix DNA-binding domain"/>
    <property type="match status" value="1"/>
</dbReference>
<protein>
    <recommendedName>
        <fullName evidence="7">Protein atonal homolog 8</fullName>
    </recommendedName>
</protein>
<dbReference type="Pfam" id="PF00805">
    <property type="entry name" value="Pentapeptide"/>
    <property type="match status" value="2"/>
</dbReference>
<sequence length="545" mass="58051">MRNPHVLTDEWNSSNSTKADGSAPSVPGMNKKFKRKSRQPKRLYSSPPPAVGLEDYGQDNGSADETPEEPYGLRLHAPPPKHSYLHKPTAASSRISPDGNQPVPSSQTGALDMRIGHHVPAITAKLSQSPGSQLPHLRASRWSSSVSQHQSNGNPFGPAAGLPTVNTSHDHAPTTYHPHPYSEDLSLPCTPRGSRERGERAGILPVSTAAYRTEPSGPSSESQDDSPKGSGCREGPGEDPDLGGPEVKGVQQTRRLLANARERTRVHTISAAFEALRKQVPCYSYGQKLSKLAILRIACNYILSLAQLTELDSADAPGSLTFSQCVEQCTRTLQAEGRSKKRKVYTNETSQTGCCLTGCSLTGCCLTGCCLTGCCLTGCCLTGCCLTGCCLTGCCLTGCCLTGCCLTGCCLTGCCLTGCCLTGCSGRLIPASTATTVGWRRAAYICLRDYTLNKPQSAPVGPVLGRQWIRRLSVAQRVRVFGACVGCEFGRSRADVLGNALSFPVEETVTIATHRRHRCDDTTKPGPMEEDAPGTGLCDNHMTSS</sequence>